<dbReference type="OrthoDB" id="9790409at2"/>
<evidence type="ECO:0000313" key="3">
    <source>
        <dbReference type="Proteomes" id="UP000294546"/>
    </source>
</evidence>
<keyword evidence="3" id="KW-1185">Reference proteome</keyword>
<keyword evidence="1" id="KW-0812">Transmembrane</keyword>
<evidence type="ECO:0000256" key="1">
    <source>
        <dbReference type="SAM" id="Phobius"/>
    </source>
</evidence>
<proteinExistence type="predicted"/>
<organism evidence="2 3">
    <name type="scientific">Marinobacterium mangrovicola</name>
    <dbReference type="NCBI Taxonomy" id="1476959"/>
    <lineage>
        <taxon>Bacteria</taxon>
        <taxon>Pseudomonadati</taxon>
        <taxon>Pseudomonadota</taxon>
        <taxon>Gammaproteobacteria</taxon>
        <taxon>Oceanospirillales</taxon>
        <taxon>Oceanospirillaceae</taxon>
        <taxon>Marinobacterium</taxon>
    </lineage>
</organism>
<name>A0A4R1G9J6_9GAMM</name>
<dbReference type="InterPro" id="IPR046513">
    <property type="entry name" value="DUF6691"/>
</dbReference>
<gene>
    <name evidence="2" type="ORF">CLV83_4502</name>
</gene>
<reference evidence="2 3" key="1">
    <citation type="submission" date="2019-03" db="EMBL/GenBank/DDBJ databases">
        <title>Genomic Encyclopedia of Archaeal and Bacterial Type Strains, Phase II (KMG-II): from individual species to whole genera.</title>
        <authorList>
            <person name="Goeker M."/>
        </authorList>
    </citation>
    <scope>NUCLEOTIDE SEQUENCE [LARGE SCALE GENOMIC DNA]</scope>
    <source>
        <strain evidence="2 3">DSM 27697</strain>
    </source>
</reference>
<evidence type="ECO:0000313" key="2">
    <source>
        <dbReference type="EMBL" id="TCK02319.1"/>
    </source>
</evidence>
<keyword evidence="1" id="KW-0472">Membrane</keyword>
<feature type="transmembrane region" description="Helical" evidence="1">
    <location>
        <begin position="48"/>
        <end position="65"/>
    </location>
</feature>
<dbReference type="RefSeq" id="WP_132298101.1">
    <property type="nucleotide sequence ID" value="NZ_SMFU01000015.1"/>
</dbReference>
<dbReference type="EMBL" id="SMFU01000015">
    <property type="protein sequence ID" value="TCK02319.1"/>
    <property type="molecule type" value="Genomic_DNA"/>
</dbReference>
<evidence type="ECO:0008006" key="4">
    <source>
        <dbReference type="Google" id="ProtNLM"/>
    </source>
</evidence>
<dbReference type="Proteomes" id="UP000294546">
    <property type="component" value="Unassembled WGS sequence"/>
</dbReference>
<feature type="transmembrane region" description="Helical" evidence="1">
    <location>
        <begin position="120"/>
        <end position="138"/>
    </location>
</feature>
<dbReference type="Pfam" id="PF20398">
    <property type="entry name" value="DUF6691"/>
    <property type="match status" value="1"/>
</dbReference>
<comment type="caution">
    <text evidence="2">The sequence shown here is derived from an EMBL/GenBank/DDBJ whole genome shotgun (WGS) entry which is preliminary data.</text>
</comment>
<dbReference type="AlphaFoldDB" id="A0A4R1G9J6"/>
<accession>A0A4R1G9J6</accession>
<protein>
    <recommendedName>
        <fullName evidence="4">Sulphur transport domain-containing protein</fullName>
    </recommendedName>
</protein>
<keyword evidence="1" id="KW-1133">Transmembrane helix</keyword>
<sequence length="142" mass="15168">MSSTLRLLAALAAGTLFGFGLSVAQMIDPAKVLNFLDLFGTWDPSLAFVMGGGLAVNALLTPLILKRSKPLLAEYFQLPKKVQIDKRIVFGGIIFGVGWGIAGYCPGPMITSLSFANSDILTVFAAFVVGTFATRWMLAHRG</sequence>
<feature type="transmembrane region" description="Helical" evidence="1">
    <location>
        <begin position="86"/>
        <end position="104"/>
    </location>
</feature>